<dbReference type="EMBL" id="LK996017">
    <property type="protein sequence ID" value="CDX03576.1"/>
    <property type="molecule type" value="Genomic_DNA"/>
</dbReference>
<accession>A0A098B6T3</accession>
<organism evidence="1">
    <name type="scientific">Desulfitobacterium hafniense</name>
    <name type="common">Desulfitobacterium frappieri</name>
    <dbReference type="NCBI Taxonomy" id="49338"/>
    <lineage>
        <taxon>Bacteria</taxon>
        <taxon>Bacillati</taxon>
        <taxon>Bacillota</taxon>
        <taxon>Clostridia</taxon>
        <taxon>Eubacteriales</taxon>
        <taxon>Desulfitobacteriaceae</taxon>
        <taxon>Desulfitobacterium</taxon>
    </lineage>
</organism>
<reference evidence="1" key="1">
    <citation type="submission" date="2014-07" db="EMBL/GenBank/DDBJ databases">
        <authorList>
            <person name="Hornung V.Bastian."/>
        </authorList>
    </citation>
    <scope>NUCLEOTIDE SEQUENCE</scope>
    <source>
        <strain evidence="1">PCE-S</strain>
    </source>
</reference>
<evidence type="ECO:0000313" key="1">
    <source>
        <dbReference type="EMBL" id="CDX03576.1"/>
    </source>
</evidence>
<sequence length="29" mass="3339">MAVKLLVFTQIQTSLNEVEKRVSRFSASR</sequence>
<dbReference type="AlphaFoldDB" id="A0A098B6T3"/>
<proteinExistence type="predicted"/>
<gene>
    <name evidence="1" type="ORF">DPCES_3690</name>
</gene>
<name>A0A098B6T3_DESHA</name>
<dbReference type="PATRIC" id="fig|49338.4.peg.3958"/>
<protein>
    <submittedName>
        <fullName evidence="1">Uncharacterized protein</fullName>
    </submittedName>
</protein>